<dbReference type="PANTHER" id="PTHR40463:SF1">
    <property type="entry name" value="PH-RESPONSE REGULATOR PROTEIN PALC"/>
    <property type="match status" value="1"/>
</dbReference>
<protein>
    <recommendedName>
        <fullName evidence="2">pH-response regulator protein palC</fullName>
    </recommendedName>
</protein>
<evidence type="ECO:0000313" key="6">
    <source>
        <dbReference type="Proteomes" id="UP000054053"/>
    </source>
</evidence>
<dbReference type="Gene3D" id="1.25.40.280">
    <property type="entry name" value="alix/aip1 like domains"/>
    <property type="match status" value="1"/>
</dbReference>
<dbReference type="InterPro" id="IPR004328">
    <property type="entry name" value="BRO1_dom"/>
</dbReference>
<feature type="compositionally biased region" description="Polar residues" evidence="3">
    <location>
        <begin position="480"/>
        <end position="492"/>
    </location>
</feature>
<evidence type="ECO:0000256" key="1">
    <source>
        <dbReference type="ARBA" id="ARBA00010997"/>
    </source>
</evidence>
<feature type="compositionally biased region" description="Acidic residues" evidence="3">
    <location>
        <begin position="447"/>
        <end position="463"/>
    </location>
</feature>
<dbReference type="GO" id="GO:0071467">
    <property type="term" value="P:cellular response to pH"/>
    <property type="evidence" value="ECO:0007669"/>
    <property type="project" value="InterPro"/>
</dbReference>
<evidence type="ECO:0000259" key="4">
    <source>
        <dbReference type="PROSITE" id="PS51180"/>
    </source>
</evidence>
<feature type="domain" description="BRO1" evidence="4">
    <location>
        <begin position="1"/>
        <end position="277"/>
    </location>
</feature>
<name>A0A1B5L4P9_USTVR</name>
<comment type="similarity">
    <text evidence="1">Belongs to the palC family.</text>
</comment>
<accession>A0A1B5L4P9</accession>
<dbReference type="AlphaFoldDB" id="A0A1B5L4P9"/>
<dbReference type="PANTHER" id="PTHR40463">
    <property type="entry name" value="PH-RESPONSE REGULATOR PROTEIN PALC"/>
    <property type="match status" value="1"/>
</dbReference>
<dbReference type="EMBL" id="BBTG02000044">
    <property type="protein sequence ID" value="GAO18500.1"/>
    <property type="molecule type" value="Genomic_DNA"/>
</dbReference>
<dbReference type="SMART" id="SM01041">
    <property type="entry name" value="BRO1"/>
    <property type="match status" value="1"/>
</dbReference>
<dbReference type="PROSITE" id="PS51180">
    <property type="entry name" value="BRO1"/>
    <property type="match status" value="1"/>
</dbReference>
<feature type="region of interest" description="Disordered" evidence="3">
    <location>
        <begin position="425"/>
        <end position="492"/>
    </location>
</feature>
<proteinExistence type="inferred from homology"/>
<dbReference type="InterPro" id="IPR038499">
    <property type="entry name" value="BRO1_sf"/>
</dbReference>
<organism evidence="5 6">
    <name type="scientific">Ustilaginoidea virens</name>
    <name type="common">Rice false smut fungus</name>
    <name type="synonym">Villosiclava virens</name>
    <dbReference type="NCBI Taxonomy" id="1159556"/>
    <lineage>
        <taxon>Eukaryota</taxon>
        <taxon>Fungi</taxon>
        <taxon>Dikarya</taxon>
        <taxon>Ascomycota</taxon>
        <taxon>Pezizomycotina</taxon>
        <taxon>Sordariomycetes</taxon>
        <taxon>Hypocreomycetidae</taxon>
        <taxon>Hypocreales</taxon>
        <taxon>Clavicipitaceae</taxon>
        <taxon>Ustilaginoidea</taxon>
    </lineage>
</organism>
<evidence type="ECO:0000313" key="5">
    <source>
        <dbReference type="EMBL" id="GAO18500.1"/>
    </source>
</evidence>
<reference evidence="6" key="1">
    <citation type="journal article" date="2016" name="Genome Announc.">
        <title>Genome sequence of Ustilaginoidea virens IPU010, a rice pathogenic fungus causing false smut.</title>
        <authorList>
            <person name="Kumagai T."/>
            <person name="Ishii T."/>
            <person name="Terai G."/>
            <person name="Umemura M."/>
            <person name="Machida M."/>
            <person name="Asai K."/>
        </authorList>
    </citation>
    <scope>NUCLEOTIDE SEQUENCE [LARGE SCALE GENOMIC DNA]</scope>
    <source>
        <strain evidence="6">IPU010</strain>
    </source>
</reference>
<sequence>MPFPFVLPTTSSFAFSSSLSCDSHPSLPLTASAQRGVVRDALKKHKRLPPNSRGASLATVISSIDSYLPYLLAVDAGVSCQSLEGGEVMGVILRAAPAITWRPTLSAPIVPGKERPRVKITSLEYEISFVLCTLAYAYTLTARSALQPLYAINTSFLSLGERAVAITTATKYLLDAASIYDYLSFRSEQIFSSAPCIDVAPSTVRALSSLALAEATLLAVLKDDPYPAVVAQGRSNTDKEWMFKAPDLPKVRAHLFARLCLAASEHAARASSLLRAAGSGGSRVSPVLLKYLDDVRRTSRAKACRFFGIDADLGGHTAQGIGWLRAGLQELGVQVKESNKVFSLSRLKMDIGGKREDRRVEKETDWGSDAGRYEETRIIEFLDGKWTKLNDTVSNAPRSLKMNTQEIPPVGALLPKMPSGREIHAVKPYQPPTLSRDTLEAMRSPPDMEDGVLDDLSSDDEREGESAAPPGAFPGLSMDVGSSRSGSGNAYY</sequence>
<evidence type="ECO:0000256" key="2">
    <source>
        <dbReference type="ARBA" id="ARBA00022193"/>
    </source>
</evidence>
<dbReference type="Proteomes" id="UP000054053">
    <property type="component" value="Unassembled WGS sequence"/>
</dbReference>
<dbReference type="GO" id="GO:0005886">
    <property type="term" value="C:plasma membrane"/>
    <property type="evidence" value="ECO:0007669"/>
    <property type="project" value="TreeGrafter"/>
</dbReference>
<evidence type="ECO:0000256" key="3">
    <source>
        <dbReference type="SAM" id="MobiDB-lite"/>
    </source>
</evidence>
<dbReference type="InterPro" id="IPR037505">
    <property type="entry name" value="pH-resp_palC"/>
</dbReference>
<gene>
    <name evidence="5" type="ORF">UVI_02054430</name>
</gene>
<comment type="caution">
    <text evidence="5">The sequence shown here is derived from an EMBL/GenBank/DDBJ whole genome shotgun (WGS) entry which is preliminary data.</text>
</comment>